<accession>A0ABQ7DZH6</accession>
<feature type="compositionally biased region" description="Polar residues" evidence="1">
    <location>
        <begin position="487"/>
        <end position="505"/>
    </location>
</feature>
<dbReference type="Proteomes" id="UP000266723">
    <property type="component" value="Unassembled WGS sequence"/>
</dbReference>
<keyword evidence="3" id="KW-1185">Reference proteome</keyword>
<organism evidence="2 3">
    <name type="scientific">Brassica cretica</name>
    <name type="common">Mustard</name>
    <dbReference type="NCBI Taxonomy" id="69181"/>
    <lineage>
        <taxon>Eukaryota</taxon>
        <taxon>Viridiplantae</taxon>
        <taxon>Streptophyta</taxon>
        <taxon>Embryophyta</taxon>
        <taxon>Tracheophyta</taxon>
        <taxon>Spermatophyta</taxon>
        <taxon>Magnoliopsida</taxon>
        <taxon>eudicotyledons</taxon>
        <taxon>Gunneridae</taxon>
        <taxon>Pentapetalae</taxon>
        <taxon>rosids</taxon>
        <taxon>malvids</taxon>
        <taxon>Brassicales</taxon>
        <taxon>Brassicaceae</taxon>
        <taxon>Brassiceae</taxon>
        <taxon>Brassica</taxon>
    </lineage>
</organism>
<dbReference type="EMBL" id="QGKV02000299">
    <property type="protein sequence ID" value="KAF3590433.1"/>
    <property type="molecule type" value="Genomic_DNA"/>
</dbReference>
<protein>
    <recommendedName>
        <fullName evidence="4">Bromo domain-containing protein</fullName>
    </recommendedName>
</protein>
<evidence type="ECO:0000256" key="1">
    <source>
        <dbReference type="SAM" id="MobiDB-lite"/>
    </source>
</evidence>
<name>A0ABQ7DZH6_BRACR</name>
<proteinExistence type="predicted"/>
<feature type="compositionally biased region" description="Polar residues" evidence="1">
    <location>
        <begin position="116"/>
        <end position="131"/>
    </location>
</feature>
<evidence type="ECO:0000313" key="3">
    <source>
        <dbReference type="Proteomes" id="UP000266723"/>
    </source>
</evidence>
<evidence type="ECO:0000313" key="2">
    <source>
        <dbReference type="EMBL" id="KAF3590433.1"/>
    </source>
</evidence>
<feature type="compositionally biased region" description="Basic and acidic residues" evidence="1">
    <location>
        <begin position="22"/>
        <end position="33"/>
    </location>
</feature>
<feature type="region of interest" description="Disordered" evidence="1">
    <location>
        <begin position="22"/>
        <end position="41"/>
    </location>
</feature>
<reference evidence="2 3" key="1">
    <citation type="journal article" date="2020" name="BMC Genomics">
        <title>Intraspecific diversification of the crop wild relative Brassica cretica Lam. using demographic model selection.</title>
        <authorList>
            <person name="Kioukis A."/>
            <person name="Michalopoulou V.A."/>
            <person name="Briers L."/>
            <person name="Pirintsos S."/>
            <person name="Studholme D.J."/>
            <person name="Pavlidis P."/>
            <person name="Sarris P.F."/>
        </authorList>
    </citation>
    <scope>NUCLEOTIDE SEQUENCE [LARGE SCALE GENOMIC DNA]</scope>
    <source>
        <strain evidence="3">cv. PFS-1207/04</strain>
    </source>
</reference>
<feature type="compositionally biased region" description="Basic residues" evidence="1">
    <location>
        <begin position="150"/>
        <end position="164"/>
    </location>
</feature>
<comment type="caution">
    <text evidence="2">The sequence shown here is derived from an EMBL/GenBank/DDBJ whole genome shotgun (WGS) entry which is preliminary data.</text>
</comment>
<feature type="region of interest" description="Disordered" evidence="1">
    <location>
        <begin position="480"/>
        <end position="505"/>
    </location>
</feature>
<gene>
    <name evidence="2" type="ORF">DY000_02021545</name>
</gene>
<feature type="region of interest" description="Disordered" evidence="1">
    <location>
        <begin position="116"/>
        <end position="164"/>
    </location>
</feature>
<evidence type="ECO:0008006" key="4">
    <source>
        <dbReference type="Google" id="ProtNLM"/>
    </source>
</evidence>
<sequence>MSFGNSHLCRPRPTDEYRSMEWDEHRSTSDVQHRSTGSVASGETVRIMTHEKFVARHPHPPKPLHVNIDRRSEQVTDRQRDSIGDRQLTSVIDRRAPLCYRVQLPKIDVARLNALRNPSQPSETPTHNISEQSEEAPEPMQVNQANVGRTLRKRKEKVPKHLKRGANGTEIESVRKRILRIPMDKPFEEVCCCDHEADEESEIEASIDTQPEISIDEKLVEMINSAIQPPIDNDHGESIDNSHANDSYHESFTVDTALPEMRSDEYDDDYHKEMMIEYHGLAIDDERVLHTSHATNEATSIDNDIKPSIDIHHTPDSENKAYYQPSIDETGAPSIDGHCELGRRAFDHNRRRRLRWELRDEYGIYRDENGYACAAYGRIIHVSRENIRAIPERAEMVGHTHISLPEYAKVPTTIVPEPNTYSKAKTDELVEEIYRAIGTLDDHFTKRLDDIYYMFNNSIGWLTTRTDEMKQDLTMIQEHNSIGGGTSKSIDADTQPSIDADTQPSIDTRLALFEDRL</sequence>